<dbReference type="AlphaFoldDB" id="A0A7W9BUW4"/>
<comment type="caution">
    <text evidence="5">The sequence shown here is derived from an EMBL/GenBank/DDBJ whole genome shotgun (WGS) entry which is preliminary data.</text>
</comment>
<comment type="catalytic activity">
    <reaction evidence="2">
        <text>2 superoxide + 2 H(+) = H2O2 + O2</text>
        <dbReference type="Rhea" id="RHEA:20696"/>
        <dbReference type="ChEBI" id="CHEBI:15378"/>
        <dbReference type="ChEBI" id="CHEBI:15379"/>
        <dbReference type="ChEBI" id="CHEBI:16240"/>
        <dbReference type="ChEBI" id="CHEBI:18421"/>
        <dbReference type="EC" id="1.15.1.1"/>
    </reaction>
</comment>
<dbReference type="PANTHER" id="PTHR10003">
    <property type="entry name" value="SUPEROXIDE DISMUTASE CU-ZN -RELATED"/>
    <property type="match status" value="1"/>
</dbReference>
<dbReference type="OrthoDB" id="5431326at2"/>
<keyword evidence="6" id="KW-1185">Reference proteome</keyword>
<dbReference type="InterPro" id="IPR018152">
    <property type="entry name" value="SOD_Cu/Zn_BS"/>
</dbReference>
<evidence type="ECO:0000256" key="3">
    <source>
        <dbReference type="SAM" id="SignalP"/>
    </source>
</evidence>
<gene>
    <name evidence="5" type="ORF">FHS99_003061</name>
</gene>
<evidence type="ECO:0000313" key="5">
    <source>
        <dbReference type="EMBL" id="MBB5730558.1"/>
    </source>
</evidence>
<keyword evidence="3" id="KW-0732">Signal</keyword>
<feature type="chain" id="PRO_5030636097" description="Superoxide dismutase [Cu-Zn]" evidence="3">
    <location>
        <begin position="23"/>
        <end position="184"/>
    </location>
</feature>
<dbReference type="CDD" id="cd00305">
    <property type="entry name" value="Cu-Zn_Superoxide_Dismutase"/>
    <property type="match status" value="1"/>
</dbReference>
<evidence type="ECO:0000313" key="6">
    <source>
        <dbReference type="Proteomes" id="UP000546701"/>
    </source>
</evidence>
<dbReference type="SUPFAM" id="SSF49329">
    <property type="entry name" value="Cu,Zn superoxide dismutase-like"/>
    <property type="match status" value="1"/>
</dbReference>
<protein>
    <recommendedName>
        <fullName evidence="2">Superoxide dismutase [Cu-Zn]</fullName>
        <ecNumber evidence="2">1.15.1.1</ecNumber>
    </recommendedName>
</protein>
<dbReference type="PROSITE" id="PS00332">
    <property type="entry name" value="SOD_CU_ZN_2"/>
    <property type="match status" value="1"/>
</dbReference>
<organism evidence="5 6">
    <name type="scientific">Sphingomonas prati</name>
    <dbReference type="NCBI Taxonomy" id="1843237"/>
    <lineage>
        <taxon>Bacteria</taxon>
        <taxon>Pseudomonadati</taxon>
        <taxon>Pseudomonadota</taxon>
        <taxon>Alphaproteobacteria</taxon>
        <taxon>Sphingomonadales</taxon>
        <taxon>Sphingomonadaceae</taxon>
        <taxon>Sphingomonas</taxon>
    </lineage>
</organism>
<dbReference type="InterPro" id="IPR024134">
    <property type="entry name" value="SOD_Cu/Zn_/chaperone"/>
</dbReference>
<comment type="function">
    <text evidence="2">Destroys radicals which are normally produced within the cells and which are toxic to biological systems.</text>
</comment>
<name>A0A7W9BUW4_9SPHN</name>
<evidence type="ECO:0000259" key="4">
    <source>
        <dbReference type="Pfam" id="PF00080"/>
    </source>
</evidence>
<accession>A0A7W9BUW4</accession>
<dbReference type="Proteomes" id="UP000546701">
    <property type="component" value="Unassembled WGS sequence"/>
</dbReference>
<evidence type="ECO:0000256" key="1">
    <source>
        <dbReference type="ARBA" id="ARBA00010457"/>
    </source>
</evidence>
<dbReference type="InterPro" id="IPR036423">
    <property type="entry name" value="SOD-like_Cu/Zn_dom_sf"/>
</dbReference>
<reference evidence="5 6" key="1">
    <citation type="submission" date="2020-08" db="EMBL/GenBank/DDBJ databases">
        <title>Genomic Encyclopedia of Type Strains, Phase IV (KMG-IV): sequencing the most valuable type-strain genomes for metagenomic binning, comparative biology and taxonomic classification.</title>
        <authorList>
            <person name="Goeker M."/>
        </authorList>
    </citation>
    <scope>NUCLEOTIDE SEQUENCE [LARGE SCALE GENOMIC DNA]</scope>
    <source>
        <strain evidence="5 6">DSM 103336</strain>
    </source>
</reference>
<dbReference type="Pfam" id="PF00080">
    <property type="entry name" value="Sod_Cu"/>
    <property type="match status" value="1"/>
</dbReference>
<comment type="cofactor">
    <cofactor evidence="2">
        <name>Zn(2+)</name>
        <dbReference type="ChEBI" id="CHEBI:29105"/>
    </cofactor>
    <text evidence="2">Binds 1 zinc ion per subunit.</text>
</comment>
<dbReference type="EC" id="1.15.1.1" evidence="2"/>
<feature type="domain" description="Superoxide dismutase copper/zinc binding" evidence="4">
    <location>
        <begin position="50"/>
        <end position="181"/>
    </location>
</feature>
<feature type="signal peptide" evidence="3">
    <location>
        <begin position="1"/>
        <end position="22"/>
    </location>
</feature>
<comment type="cofactor">
    <cofactor evidence="2">
        <name>Cu cation</name>
        <dbReference type="ChEBI" id="CHEBI:23378"/>
    </cofactor>
    <text evidence="2">Binds 1 copper ion per subunit.</text>
</comment>
<evidence type="ECO:0000256" key="2">
    <source>
        <dbReference type="RuleBase" id="RU000393"/>
    </source>
</evidence>
<dbReference type="GO" id="GO:0005507">
    <property type="term" value="F:copper ion binding"/>
    <property type="evidence" value="ECO:0007669"/>
    <property type="project" value="InterPro"/>
</dbReference>
<sequence length="184" mass="17949">MRKLVLGAAVVIGLGASGCAMNGSGVAAERGSAAEASAKVALMDASGAPKGMATLRQGPGGLMLTVSAMGMTPGPKGIHFHTTGRCDAPDFTTAGGHWNPTAMKHGKDSGVGPHSGDLPNIEIGSDGTGRVETMVPGATLTGGASPLMDADGAALIIHAAADDYRTDPSGNSGARLACGVVTAA</sequence>
<proteinExistence type="inferred from homology"/>
<dbReference type="PROSITE" id="PS51257">
    <property type="entry name" value="PROKAR_LIPOPROTEIN"/>
    <property type="match status" value="1"/>
</dbReference>
<keyword evidence="2" id="KW-0479">Metal-binding</keyword>
<dbReference type="InterPro" id="IPR001424">
    <property type="entry name" value="SOD_Cu_Zn_dom"/>
</dbReference>
<dbReference type="EMBL" id="JACIJR010000007">
    <property type="protein sequence ID" value="MBB5730558.1"/>
    <property type="molecule type" value="Genomic_DNA"/>
</dbReference>
<comment type="similarity">
    <text evidence="1 2">Belongs to the Cu-Zn superoxide dismutase family.</text>
</comment>
<dbReference type="GO" id="GO:0004784">
    <property type="term" value="F:superoxide dismutase activity"/>
    <property type="evidence" value="ECO:0007669"/>
    <property type="project" value="UniProtKB-EC"/>
</dbReference>
<keyword evidence="2" id="KW-0186">Copper</keyword>
<dbReference type="Gene3D" id="2.60.40.200">
    <property type="entry name" value="Superoxide dismutase, copper/zinc binding domain"/>
    <property type="match status" value="1"/>
</dbReference>
<keyword evidence="2" id="KW-0862">Zinc</keyword>
<dbReference type="RefSeq" id="WP_157176946.1">
    <property type="nucleotide sequence ID" value="NZ_BMJP01000005.1"/>
</dbReference>
<keyword evidence="2 5" id="KW-0560">Oxidoreductase</keyword>